<dbReference type="NCBIfam" id="NF000642">
    <property type="entry name" value="PRK00024.1"/>
    <property type="match status" value="1"/>
</dbReference>
<keyword evidence="4" id="KW-0862">Zinc</keyword>
<dbReference type="PROSITE" id="PS01302">
    <property type="entry name" value="UPF0758"/>
    <property type="match status" value="1"/>
</dbReference>
<evidence type="ECO:0000256" key="1">
    <source>
        <dbReference type="ARBA" id="ARBA00022670"/>
    </source>
</evidence>
<feature type="domain" description="MPN" evidence="7">
    <location>
        <begin position="95"/>
        <end position="222"/>
    </location>
</feature>
<dbReference type="PANTHER" id="PTHR30471:SF3">
    <property type="entry name" value="UPF0758 PROTEIN YEES-RELATED"/>
    <property type="match status" value="1"/>
</dbReference>
<proteinExistence type="inferred from homology"/>
<dbReference type="InterPro" id="IPR037518">
    <property type="entry name" value="MPN"/>
</dbReference>
<dbReference type="GO" id="GO:0046872">
    <property type="term" value="F:metal ion binding"/>
    <property type="evidence" value="ECO:0007669"/>
    <property type="project" value="UniProtKB-KW"/>
</dbReference>
<comment type="similarity">
    <text evidence="6">Belongs to the UPF0758 family.</text>
</comment>
<dbReference type="NCBIfam" id="TIGR00608">
    <property type="entry name" value="radc"/>
    <property type="match status" value="1"/>
</dbReference>
<dbReference type="Gene3D" id="3.40.140.10">
    <property type="entry name" value="Cytidine Deaminase, domain 2"/>
    <property type="match status" value="1"/>
</dbReference>
<keyword evidence="5" id="KW-0482">Metalloprotease</keyword>
<dbReference type="AlphaFoldDB" id="A0A7C0WUV1"/>
<organism evidence="8">
    <name type="scientific">Thermodesulforhabdus norvegica</name>
    <dbReference type="NCBI Taxonomy" id="39841"/>
    <lineage>
        <taxon>Bacteria</taxon>
        <taxon>Pseudomonadati</taxon>
        <taxon>Thermodesulfobacteriota</taxon>
        <taxon>Syntrophobacteria</taxon>
        <taxon>Syntrophobacterales</taxon>
        <taxon>Thermodesulforhabdaceae</taxon>
        <taxon>Thermodesulforhabdus</taxon>
    </lineage>
</organism>
<evidence type="ECO:0000259" key="7">
    <source>
        <dbReference type="PROSITE" id="PS50249"/>
    </source>
</evidence>
<dbReference type="Proteomes" id="UP000886355">
    <property type="component" value="Unassembled WGS sequence"/>
</dbReference>
<evidence type="ECO:0000313" key="8">
    <source>
        <dbReference type="EMBL" id="HDL89746.1"/>
    </source>
</evidence>
<dbReference type="InterPro" id="IPR010994">
    <property type="entry name" value="RuvA_2-like"/>
</dbReference>
<gene>
    <name evidence="8" type="primary">radC</name>
    <name evidence="8" type="ORF">ENG14_02450</name>
</gene>
<sequence length="222" mass="25020">MSDAKGHRERLRRRFQAVGLNGFHDHEVLELLLTYAIPRRDVKKIAKDLLEKFGSLSAVIDAQPQILEKVNGLGPKAALFISLMAQLFRRYEQDKFSQKKKIRCIEDALKHLKPFVDKPFESLWAVVMNSANDVLATEMIQAGSVNKVSVIPRLVVEAVITHRATAIILAHNHPSGNPEPSTMDKEITKILQNLLHQIDVTLLDHIIIAGTRYFSFAEKGLL</sequence>
<reference evidence="8" key="1">
    <citation type="journal article" date="2020" name="mSystems">
        <title>Genome- and Community-Level Interaction Insights into Carbon Utilization and Element Cycling Functions of Hydrothermarchaeota in Hydrothermal Sediment.</title>
        <authorList>
            <person name="Zhou Z."/>
            <person name="Liu Y."/>
            <person name="Xu W."/>
            <person name="Pan J."/>
            <person name="Luo Z.H."/>
            <person name="Li M."/>
        </authorList>
    </citation>
    <scope>NUCLEOTIDE SEQUENCE [LARGE SCALE GENOMIC DNA]</scope>
    <source>
        <strain evidence="8">HyVt-19</strain>
    </source>
</reference>
<dbReference type="GO" id="GO:0008237">
    <property type="term" value="F:metallopeptidase activity"/>
    <property type="evidence" value="ECO:0007669"/>
    <property type="project" value="UniProtKB-KW"/>
</dbReference>
<evidence type="ECO:0000256" key="6">
    <source>
        <dbReference type="RuleBase" id="RU003797"/>
    </source>
</evidence>
<keyword evidence="3" id="KW-0378">Hydrolase</keyword>
<dbReference type="EMBL" id="DQZW01000114">
    <property type="protein sequence ID" value="HDL89746.1"/>
    <property type="molecule type" value="Genomic_DNA"/>
</dbReference>
<dbReference type="InterPro" id="IPR001405">
    <property type="entry name" value="UPF0758"/>
</dbReference>
<dbReference type="InterPro" id="IPR025657">
    <property type="entry name" value="RadC_JAB"/>
</dbReference>
<comment type="caution">
    <text evidence="8">The sequence shown here is derived from an EMBL/GenBank/DDBJ whole genome shotgun (WGS) entry which is preliminary data.</text>
</comment>
<dbReference type="InterPro" id="IPR020891">
    <property type="entry name" value="UPF0758_CS"/>
</dbReference>
<accession>A0A7C0WUV1</accession>
<dbReference type="InterPro" id="IPR046778">
    <property type="entry name" value="UPF0758_N"/>
</dbReference>
<dbReference type="SUPFAM" id="SSF47781">
    <property type="entry name" value="RuvA domain 2-like"/>
    <property type="match status" value="1"/>
</dbReference>
<keyword evidence="1" id="KW-0645">Protease</keyword>
<evidence type="ECO:0000256" key="3">
    <source>
        <dbReference type="ARBA" id="ARBA00022801"/>
    </source>
</evidence>
<evidence type="ECO:0000256" key="2">
    <source>
        <dbReference type="ARBA" id="ARBA00022723"/>
    </source>
</evidence>
<name>A0A7C0WUV1_9BACT</name>
<evidence type="ECO:0000256" key="5">
    <source>
        <dbReference type="ARBA" id="ARBA00023049"/>
    </source>
</evidence>
<keyword evidence="2" id="KW-0479">Metal-binding</keyword>
<protein>
    <submittedName>
        <fullName evidence="8">DNA repair protein RadC</fullName>
    </submittedName>
</protein>
<dbReference type="PANTHER" id="PTHR30471">
    <property type="entry name" value="DNA REPAIR PROTEIN RADC"/>
    <property type="match status" value="1"/>
</dbReference>
<dbReference type="PROSITE" id="PS50249">
    <property type="entry name" value="MPN"/>
    <property type="match status" value="1"/>
</dbReference>
<dbReference type="Pfam" id="PF20582">
    <property type="entry name" value="UPF0758_N"/>
    <property type="match status" value="1"/>
</dbReference>
<dbReference type="GO" id="GO:0006508">
    <property type="term" value="P:proteolysis"/>
    <property type="evidence" value="ECO:0007669"/>
    <property type="project" value="UniProtKB-KW"/>
</dbReference>
<dbReference type="Pfam" id="PF04002">
    <property type="entry name" value="RadC"/>
    <property type="match status" value="1"/>
</dbReference>
<dbReference type="Gene3D" id="1.10.150.20">
    <property type="entry name" value="5' to 3' exonuclease, C-terminal subdomain"/>
    <property type="match status" value="1"/>
</dbReference>
<dbReference type="CDD" id="cd08071">
    <property type="entry name" value="MPN_DUF2466"/>
    <property type="match status" value="1"/>
</dbReference>
<evidence type="ECO:0000256" key="4">
    <source>
        <dbReference type="ARBA" id="ARBA00022833"/>
    </source>
</evidence>